<dbReference type="InterPro" id="IPR021555">
    <property type="entry name" value="DUF3000"/>
</dbReference>
<dbReference type="RefSeq" id="WP_311674986.1">
    <property type="nucleotide sequence ID" value="NZ_JAVREQ010000021.1"/>
</dbReference>
<accession>A0ABU2NWD2</accession>
<dbReference type="EMBL" id="JAVREQ010000021">
    <property type="protein sequence ID" value="MDT0381299.1"/>
    <property type="molecule type" value="Genomic_DNA"/>
</dbReference>
<sequence length="236" mass="24025">MAAARTHEAGGPGNGGAGAGGSSGGGTRGGGGGSRGAGGEAPAAFRRALTALEVAPHRPEVHFGGLPAPKRLAPHAHAMEAVVEADGEELADGRFVLLYDPEGQEPWQGDFRIVTLGRTELDAEMAADPLLPEVTWTWLTGALEAHGVAYTAPSGTVTRSDSSFFGGLEDRTPHAELEVRASWTPVAPAGGGGVPDVGAHLVAWCELLCQSAGLPPREGEGGAVVTLPQRRGPRPL</sequence>
<protein>
    <submittedName>
        <fullName evidence="2">DUF3000 domain-containing protein</fullName>
    </submittedName>
</protein>
<reference evidence="3" key="1">
    <citation type="submission" date="2023-07" db="EMBL/GenBank/DDBJ databases">
        <title>30 novel species of actinomycetes from the DSMZ collection.</title>
        <authorList>
            <person name="Nouioui I."/>
        </authorList>
    </citation>
    <scope>NUCLEOTIDE SEQUENCE [LARGE SCALE GENOMIC DNA]</scope>
    <source>
        <strain evidence="3">DSM 42041</strain>
    </source>
</reference>
<feature type="compositionally biased region" description="Gly residues" evidence="1">
    <location>
        <begin position="10"/>
        <end position="39"/>
    </location>
</feature>
<dbReference type="Pfam" id="PF11452">
    <property type="entry name" value="DUF3000"/>
    <property type="match status" value="1"/>
</dbReference>
<evidence type="ECO:0000313" key="2">
    <source>
        <dbReference type="EMBL" id="MDT0381299.1"/>
    </source>
</evidence>
<comment type="caution">
    <text evidence="2">The sequence shown here is derived from an EMBL/GenBank/DDBJ whole genome shotgun (WGS) entry which is preliminary data.</text>
</comment>
<evidence type="ECO:0000313" key="3">
    <source>
        <dbReference type="Proteomes" id="UP001183414"/>
    </source>
</evidence>
<dbReference type="Proteomes" id="UP001183414">
    <property type="component" value="Unassembled WGS sequence"/>
</dbReference>
<gene>
    <name evidence="2" type="ORF">RM572_21310</name>
</gene>
<evidence type="ECO:0000256" key="1">
    <source>
        <dbReference type="SAM" id="MobiDB-lite"/>
    </source>
</evidence>
<feature type="region of interest" description="Disordered" evidence="1">
    <location>
        <begin position="1"/>
        <end position="41"/>
    </location>
</feature>
<keyword evidence="3" id="KW-1185">Reference proteome</keyword>
<organism evidence="2 3">
    <name type="scientific">Streptomyces hazeniae</name>
    <dbReference type="NCBI Taxonomy" id="3075538"/>
    <lineage>
        <taxon>Bacteria</taxon>
        <taxon>Bacillati</taxon>
        <taxon>Actinomycetota</taxon>
        <taxon>Actinomycetes</taxon>
        <taxon>Kitasatosporales</taxon>
        <taxon>Streptomycetaceae</taxon>
        <taxon>Streptomyces</taxon>
    </lineage>
</organism>
<name>A0ABU2NWD2_9ACTN</name>
<proteinExistence type="predicted"/>